<dbReference type="EnsemblPlants" id="AVESA.00010b.r2.4AG0572450.1">
    <property type="protein sequence ID" value="AVESA.00010b.r2.4AG0572450.1.CDS.1"/>
    <property type="gene ID" value="AVESA.00010b.r2.4AG0572450"/>
</dbReference>
<proteinExistence type="predicted"/>
<evidence type="ECO:0000313" key="1">
    <source>
        <dbReference type="EnsemblPlants" id="AVESA.00010b.r2.4AG0572450.1.CDS.1"/>
    </source>
</evidence>
<dbReference type="Proteomes" id="UP001732700">
    <property type="component" value="Chromosome 4A"/>
</dbReference>
<evidence type="ECO:0000313" key="2">
    <source>
        <dbReference type="Proteomes" id="UP001732700"/>
    </source>
</evidence>
<reference evidence="1" key="2">
    <citation type="submission" date="2025-09" db="UniProtKB">
        <authorList>
            <consortium name="EnsemblPlants"/>
        </authorList>
    </citation>
    <scope>IDENTIFICATION</scope>
</reference>
<organism evidence="1 2">
    <name type="scientific">Avena sativa</name>
    <name type="common">Oat</name>
    <dbReference type="NCBI Taxonomy" id="4498"/>
    <lineage>
        <taxon>Eukaryota</taxon>
        <taxon>Viridiplantae</taxon>
        <taxon>Streptophyta</taxon>
        <taxon>Embryophyta</taxon>
        <taxon>Tracheophyta</taxon>
        <taxon>Spermatophyta</taxon>
        <taxon>Magnoliopsida</taxon>
        <taxon>Liliopsida</taxon>
        <taxon>Poales</taxon>
        <taxon>Poaceae</taxon>
        <taxon>BOP clade</taxon>
        <taxon>Pooideae</taxon>
        <taxon>Poodae</taxon>
        <taxon>Poeae</taxon>
        <taxon>Poeae Chloroplast Group 1 (Aveneae type)</taxon>
        <taxon>Aveninae</taxon>
        <taxon>Avena</taxon>
    </lineage>
</organism>
<accession>A0ACD5W5E4</accession>
<reference evidence="1" key="1">
    <citation type="submission" date="2021-05" db="EMBL/GenBank/DDBJ databases">
        <authorList>
            <person name="Scholz U."/>
            <person name="Mascher M."/>
            <person name="Fiebig A."/>
        </authorList>
    </citation>
    <scope>NUCLEOTIDE SEQUENCE [LARGE SCALE GENOMIC DNA]</scope>
</reference>
<sequence>MGRNSRRKKAAPAAADMGKNSTKKKPVNGDEKPVDSEATASGDGITPPVPTPVEPASGDEQPPADGNGIISPAQTSNGDGPSLEAANGDELPVGSAAAAASLDGAPPAPPPTAEAASNGGEMPLGSAATAPDEDGVLPPPPFSVEAPNGDKTPADSATEDNGDVIPPPVDSAAVASGDVLEPPRSVEEADNGGEPMEERGLDEERRDPSGAEPEGEAENLKALNAVLVKDAVETRGQVAALTAQVDQLSADAEALAGVERDVLKAGLIVPFVAAAEYCTALRGHVADVQESLQAAKARAAREADAREEAAARLEAAEAENLRFVELLSGKDAEVASASKNVAGLEAVVSELAGNSTKLCSEKGQLEKQLGEMSASARSVHAQKAEVEASFRDYQMNTEKYKQEIQEKLDEKSRQLEALRSNKAEMEVKLHSLEADLSAALAKNWKLESEMQSSKTELAAAKTELEKLRFEVADVGKKYTAVLAEGDNLRNEIEKMMVINEGAVSAFATEKTKLDKELDGLKRKVDSIRANKDVAMSSAHQKDAEAAKLRAEMNVLRNSIDEQRALCDDLRAKSSGLQDEVDTVQKALDLEKAEGGKLRLKLGKLESYKDEKEHEIGVLKSEVQNKRGQIYTLNGELKKLQLAVDVAKQSGKSSVWTWLCPTTTVIAAASFAYAARSR</sequence>
<name>A0ACD5W5E4_AVESA</name>
<protein>
    <submittedName>
        <fullName evidence="1">Uncharacterized protein</fullName>
    </submittedName>
</protein>
<keyword evidence="2" id="KW-1185">Reference proteome</keyword>